<dbReference type="CDD" id="cd03705">
    <property type="entry name" value="EF1_alpha_III"/>
    <property type="match status" value="1"/>
</dbReference>
<dbReference type="CDD" id="cd03693">
    <property type="entry name" value="EF1_alpha_II"/>
    <property type="match status" value="1"/>
</dbReference>
<dbReference type="InterPro" id="IPR004161">
    <property type="entry name" value="EFTu-like_2"/>
</dbReference>
<protein>
    <recommendedName>
        <fullName evidence="5">alpha-amylase</fullName>
        <ecNumber evidence="5">3.2.1.1</ecNumber>
    </recommendedName>
</protein>
<evidence type="ECO:0000256" key="7">
    <source>
        <dbReference type="ARBA" id="ARBA00023134"/>
    </source>
</evidence>
<evidence type="ECO:0000256" key="6">
    <source>
        <dbReference type="ARBA" id="ARBA00022741"/>
    </source>
</evidence>
<dbReference type="Gene3D" id="2.60.40.1180">
    <property type="entry name" value="Golgi alpha-mannosidase II"/>
    <property type="match status" value="1"/>
</dbReference>
<evidence type="ECO:0000313" key="11">
    <source>
        <dbReference type="Proteomes" id="UP001642484"/>
    </source>
</evidence>
<dbReference type="InterPro" id="IPR000795">
    <property type="entry name" value="T_Tr_GTP-bd_dom"/>
</dbReference>
<comment type="catalytic activity">
    <reaction evidence="1">
        <text>Endohydrolysis of (1-&gt;4)-alpha-D-glucosidic linkages in polysaccharides containing three or more (1-&gt;4)-alpha-linked D-glucose units.</text>
        <dbReference type="EC" id="3.2.1.1"/>
    </reaction>
</comment>
<keyword evidence="7" id="KW-0342">GTP-binding</keyword>
<dbReference type="Proteomes" id="UP001642484">
    <property type="component" value="Unassembled WGS sequence"/>
</dbReference>
<dbReference type="Pfam" id="PF22594">
    <property type="entry name" value="GTP-eEF1A_C"/>
    <property type="match status" value="1"/>
</dbReference>
<dbReference type="EMBL" id="CAXAMN010028027">
    <property type="protein sequence ID" value="CAK9114577.1"/>
    <property type="molecule type" value="Genomic_DNA"/>
</dbReference>
<dbReference type="InterPro" id="IPR017853">
    <property type="entry name" value="GH"/>
</dbReference>
<dbReference type="SUPFAM" id="SSF52540">
    <property type="entry name" value="P-loop containing nucleoside triphosphate hydrolases"/>
    <property type="match status" value="1"/>
</dbReference>
<dbReference type="Gene3D" id="2.40.30.10">
    <property type="entry name" value="Translation factors"/>
    <property type="match status" value="2"/>
</dbReference>
<evidence type="ECO:0000313" key="10">
    <source>
        <dbReference type="EMBL" id="CAK9114577.1"/>
    </source>
</evidence>
<proteinExistence type="inferred from homology"/>
<dbReference type="SUPFAM" id="SSF50465">
    <property type="entry name" value="EF-Tu/eEF-1alpha/eIF2-gamma C-terminal domain"/>
    <property type="match status" value="1"/>
</dbReference>
<dbReference type="InterPro" id="IPR006047">
    <property type="entry name" value="GH13_cat_dom"/>
</dbReference>
<keyword evidence="8" id="KW-0732">Signal</keyword>
<dbReference type="SMART" id="SM00642">
    <property type="entry name" value="Aamy"/>
    <property type="match status" value="1"/>
</dbReference>
<comment type="similarity">
    <text evidence="4">Belongs to the glycosyl hydrolase 13 family.</text>
</comment>
<accession>A0ABP0SQ92</accession>
<dbReference type="InterPro" id="IPR009000">
    <property type="entry name" value="Transl_B-barrel_sf"/>
</dbReference>
<dbReference type="InterPro" id="IPR027417">
    <property type="entry name" value="P-loop_NTPase"/>
</dbReference>
<dbReference type="Pfam" id="PF03144">
    <property type="entry name" value="GTP_EFTU_D2"/>
    <property type="match status" value="1"/>
</dbReference>
<comment type="caution">
    <text evidence="10">The sequence shown here is derived from an EMBL/GenBank/DDBJ whole genome shotgun (WGS) entry which is preliminary data.</text>
</comment>
<keyword evidence="11" id="KW-1185">Reference proteome</keyword>
<dbReference type="InterPro" id="IPR006046">
    <property type="entry name" value="Alpha_amylase"/>
</dbReference>
<dbReference type="Gene3D" id="3.40.50.300">
    <property type="entry name" value="P-loop containing nucleotide triphosphate hydrolases"/>
    <property type="match status" value="1"/>
</dbReference>
<evidence type="ECO:0000256" key="4">
    <source>
        <dbReference type="ARBA" id="ARBA00008061"/>
    </source>
</evidence>
<keyword evidence="6" id="KW-0547">Nucleotide-binding</keyword>
<feature type="signal peptide" evidence="8">
    <location>
        <begin position="1"/>
        <end position="23"/>
    </location>
</feature>
<evidence type="ECO:0000256" key="5">
    <source>
        <dbReference type="ARBA" id="ARBA00012595"/>
    </source>
</evidence>
<sequence>MAKLALTWWWPGLLLLLERPAEGSCPDAEGFNEIWGCPAESLGPELLADTAFGNTATWGTYLKDTGLASFSFTGHGVVVDPLADEDDTPWHVQITQPITLDQGGEDPAYYALCVRAASDKAGVLHFAVDAGAALNFAIAGGGSAGRLQLREGQEATGACFSFRLGPSSYEYEGRVVLDLGAFVERSEVCQISLRRCSSKPAARGLKPLRRCYLAPLEEGAGCTLLEVQRGVFYDVNRYGQETTAKRSCLQETRRLKGDSFVFAVGRCEIWRCERRSNLVTSATSSQPKELFSELCDYDEEAAGYQGTQRRSPVYIQLWEWNFEDIAKECVRYLGPNGISGVQISPVTEHILGTQWYTKYQPIGFGLNSRSGNMEQLVKMIIACRSAGVQVMVDVILNHIAAPCPSALEAGYAAVMPCTGWAGSSYGNRRINTQDGWKGPEFFHNILGNLMGNCPVEEPSFTCPQSDPPGDCTQCDFKGLPDWNTGLQGTRETLAKHLMELHDVGVTMIRIDAASYMSWEDTAAIINQLPWDVVHQEWWGGIPAPERSEAVGHYRDQKYGLKITNALAVGDVNYLSEMLNISTGLEGIPSERAVYPLTFHDARTWEADRFIPTFMNGLEFHQQQKFLLAWPKGMAVRLWGGYTFTNMDAGPPGECGNGRCQPFPVYLFEDEEPRCMPTPQNSPLSEEEKEYEGWICEHRWEGIAGLINFRQACRGLPITSIWSSSDGSASLGQYAWRATQGQQQCFAALVRGFNTRWPGPWGHLGDWRLAGMATGLPPGRYCDLASLSTQKCWDRRRCPREVSIDADGVVLTGVVREGDLLAIHTSARLSDSTEPFVCGQTEELSTASSATVPLLVGALAMGFLTTSGARPRVLDLQAVEEFHIPTEEEKSMTSCDGMREFRKGSWLEVPLNATRLRPKRRNRPKAERQMRVAVEVIHRNHSGPVFHELRSLEQRRWNEENANFTFFNPSLVRLPNAWKRHEDERWLAAFRHMEASAELYPNCAPLGISNVIVLAVLDDDFRITRPVELLTEEDCFPEKFQCVDAKLSDIIAVGPEDPKLFPVGDGVFVFFTGKMPSEHFMKRCGHPVGRMFVAEIAADLQVHHHRFTVRMESEIQNASQPLINKEPFHHWEKNWSPFIYKDEDGEEHLMAQEDVEPQVVVSMDHQFIAGQQVYNTSSPQIDAWVKEKQAEADQQKEILLPGVHGGCSPLLITEPIEGLEMEPPFYLSILHVRTLKDGQYLVYHNFFYLFDASPPFAVRHVLRKEVPLLPGPSVFPLLVAFATQLLRLDDVSLVVLFGMGDARAKQLRLIFELGGLPERDLEKLKQEKFFTEKWHYTIIDAPGHRDFIKNMITGASQADVALIMVPADGNFTTAIAKGNHKAGEIQGQTRQHSRLINLLGVKQICIGVNKMDCDTAGYKQARYDEIANEMKSMLVKVGWKKDFIEKSTPVMPISGWMGDNLLKKSENMGWWKGQDVEVGSEMIHVDTVYDVLDKMCRVPERPISAPMRMPISGIYKIKGAVVRKYMNRDEDGVGDVLAGRVEQGVVKPGEEVVFLPTHTTSNPCTGKVFTVEMHHQRVDFANPGDNVGLNIKGLDKNNMPRSGDVMVYKKDTTLGQTKEFDAQIQVLDIPNEIKVGYSPIGFVRCGRAACRVSALKWKMGKETGGKKMEDPHSLKSNEMAQCSFQPQQPLVCDTFKNCEGLSRVAFMDGNGVVMLGKVVSCERKGEGLLALRRSLDSLAAMLGTRFGDPHGGVSVFHVRFRRSHSEGFHVLLQDGALREGKLTGKLHQWKRVKTRRGPLPHRAHIRNSLRK</sequence>
<dbReference type="InterPro" id="IPR013780">
    <property type="entry name" value="Glyco_hydro_b"/>
</dbReference>
<comment type="similarity">
    <text evidence="3">Belongs to the TRAFAC class translation factor GTPase superfamily. Classic translation factor GTPase family. EF-Tu/EF-1A subfamily.</text>
</comment>
<dbReference type="InterPro" id="IPR054696">
    <property type="entry name" value="GTP-eEF1A_C"/>
</dbReference>
<gene>
    <name evidence="10" type="ORF">CCMP2556_LOCUS52973</name>
</gene>
<dbReference type="PRINTS" id="PR00110">
    <property type="entry name" value="ALPHAAMYLASE"/>
</dbReference>
<comment type="cofactor">
    <cofactor evidence="2">
        <name>Ca(2+)</name>
        <dbReference type="ChEBI" id="CHEBI:29108"/>
    </cofactor>
</comment>
<reference evidence="10 11" key="1">
    <citation type="submission" date="2024-02" db="EMBL/GenBank/DDBJ databases">
        <authorList>
            <person name="Chen Y."/>
            <person name="Shah S."/>
            <person name="Dougan E. K."/>
            <person name="Thang M."/>
            <person name="Chan C."/>
        </authorList>
    </citation>
    <scope>NUCLEOTIDE SEQUENCE [LARGE SCALE GENOMIC DNA]</scope>
</reference>
<name>A0ABP0SQ92_9DINO</name>
<dbReference type="PANTHER" id="PTHR23115">
    <property type="entry name" value="TRANSLATION FACTOR"/>
    <property type="match status" value="1"/>
</dbReference>
<evidence type="ECO:0000256" key="2">
    <source>
        <dbReference type="ARBA" id="ARBA00001913"/>
    </source>
</evidence>
<evidence type="ECO:0000256" key="8">
    <source>
        <dbReference type="SAM" id="SignalP"/>
    </source>
</evidence>
<dbReference type="Gene3D" id="3.20.20.80">
    <property type="entry name" value="Glycosidases"/>
    <property type="match status" value="1"/>
</dbReference>
<feature type="chain" id="PRO_5045234333" description="alpha-amylase" evidence="8">
    <location>
        <begin position="24"/>
        <end position="1810"/>
    </location>
</feature>
<dbReference type="Pfam" id="PF00009">
    <property type="entry name" value="GTP_EFTU"/>
    <property type="match status" value="1"/>
</dbReference>
<dbReference type="SUPFAM" id="SSF50447">
    <property type="entry name" value="Translation proteins"/>
    <property type="match status" value="1"/>
</dbReference>
<dbReference type="InterPro" id="IPR050100">
    <property type="entry name" value="TRAFAC_GTPase_members"/>
</dbReference>
<evidence type="ECO:0000259" key="9">
    <source>
        <dbReference type="SMART" id="SM00642"/>
    </source>
</evidence>
<feature type="domain" description="Glycosyl hydrolase family 13 catalytic" evidence="9">
    <location>
        <begin position="312"/>
        <end position="709"/>
    </location>
</feature>
<organism evidence="10 11">
    <name type="scientific">Durusdinium trenchii</name>
    <dbReference type="NCBI Taxonomy" id="1381693"/>
    <lineage>
        <taxon>Eukaryota</taxon>
        <taxon>Sar</taxon>
        <taxon>Alveolata</taxon>
        <taxon>Dinophyceae</taxon>
        <taxon>Suessiales</taxon>
        <taxon>Symbiodiniaceae</taxon>
        <taxon>Durusdinium</taxon>
    </lineage>
</organism>
<dbReference type="EC" id="3.2.1.1" evidence="5"/>
<dbReference type="SUPFAM" id="SSF51445">
    <property type="entry name" value="(Trans)glycosidases"/>
    <property type="match status" value="1"/>
</dbReference>
<evidence type="ECO:0000256" key="3">
    <source>
        <dbReference type="ARBA" id="ARBA00007249"/>
    </source>
</evidence>
<dbReference type="InterPro" id="IPR009001">
    <property type="entry name" value="Transl_elong_EF1A/Init_IF2_C"/>
</dbReference>
<evidence type="ECO:0000256" key="1">
    <source>
        <dbReference type="ARBA" id="ARBA00000548"/>
    </source>
</evidence>